<dbReference type="PANTHER" id="PTHR44119:SF1">
    <property type="entry name" value="MAGNESIUM-CHELATASE SUBUNIT CHLH, CHLOROPLASTIC"/>
    <property type="match status" value="1"/>
</dbReference>
<comment type="similarity">
    <text evidence="1">Belongs to the Mg-chelatase subunit H family.</text>
</comment>
<dbReference type="Proteomes" id="UP000223759">
    <property type="component" value="Unassembled WGS sequence"/>
</dbReference>
<dbReference type="InterPro" id="IPR011771">
    <property type="entry name" value="BchH"/>
</dbReference>
<evidence type="ECO:0000256" key="5">
    <source>
        <dbReference type="ARBA" id="ARBA00022741"/>
    </source>
</evidence>
<evidence type="ECO:0000256" key="2">
    <source>
        <dbReference type="ARBA" id="ARBA00012825"/>
    </source>
</evidence>
<dbReference type="CDD" id="cd10150">
    <property type="entry name" value="CobN_like"/>
    <property type="match status" value="1"/>
</dbReference>
<keyword evidence="4" id="KW-0436">Ligase</keyword>
<feature type="domain" description="CobN/magnesium chelatase" evidence="10">
    <location>
        <begin position="180"/>
        <end position="1235"/>
    </location>
</feature>
<comment type="catalytic activity">
    <reaction evidence="9">
        <text>protoporphyrin IX + Mg(2+) + ATP + H2O = Mg-protoporphyrin IX + ADP + phosphate + 3 H(+)</text>
        <dbReference type="Rhea" id="RHEA:13961"/>
        <dbReference type="ChEBI" id="CHEBI:15377"/>
        <dbReference type="ChEBI" id="CHEBI:15378"/>
        <dbReference type="ChEBI" id="CHEBI:18420"/>
        <dbReference type="ChEBI" id="CHEBI:30616"/>
        <dbReference type="ChEBI" id="CHEBI:43474"/>
        <dbReference type="ChEBI" id="CHEBI:57306"/>
        <dbReference type="ChEBI" id="CHEBI:60492"/>
        <dbReference type="ChEBI" id="CHEBI:456216"/>
        <dbReference type="EC" id="6.6.1.1"/>
    </reaction>
</comment>
<evidence type="ECO:0000256" key="9">
    <source>
        <dbReference type="ARBA" id="ARBA00048693"/>
    </source>
</evidence>
<dbReference type="RefSeq" id="WP_076754026.1">
    <property type="nucleotide sequence ID" value="NZ_CP023018.1"/>
</dbReference>
<evidence type="ECO:0000256" key="8">
    <source>
        <dbReference type="ARBA" id="ARBA00023444"/>
    </source>
</evidence>
<evidence type="ECO:0000256" key="3">
    <source>
        <dbReference type="ARBA" id="ARBA00022531"/>
    </source>
</evidence>
<comment type="pathway">
    <text evidence="8">Porphyrin-containing compound metabolism.</text>
</comment>
<dbReference type="AlphaFoldDB" id="A0A1R3VM35"/>
<dbReference type="GO" id="GO:0015979">
    <property type="term" value="P:photosynthesis"/>
    <property type="evidence" value="ECO:0007669"/>
    <property type="project" value="UniProtKB-KW"/>
</dbReference>
<evidence type="ECO:0000256" key="7">
    <source>
        <dbReference type="ARBA" id="ARBA00023171"/>
    </source>
</evidence>
<keyword evidence="3" id="KW-0602">Photosynthesis</keyword>
<dbReference type="NCBIfam" id="TIGR02025">
    <property type="entry name" value="BchH"/>
    <property type="match status" value="1"/>
</dbReference>
<dbReference type="EMBL" id="FTPK01000001">
    <property type="protein sequence ID" value="SIT65648.1"/>
    <property type="molecule type" value="Genomic_DNA"/>
</dbReference>
<evidence type="ECO:0000313" key="12">
    <source>
        <dbReference type="EMBL" id="SIT65648.1"/>
    </source>
</evidence>
<evidence type="ECO:0000256" key="1">
    <source>
        <dbReference type="ARBA" id="ARBA00010851"/>
    </source>
</evidence>
<gene>
    <name evidence="12" type="ORF">SAMN05216526_0098</name>
</gene>
<organism evidence="12 13">
    <name type="scientific">Ectothiorhodosinus mongolicus</name>
    <dbReference type="NCBI Taxonomy" id="233100"/>
    <lineage>
        <taxon>Bacteria</taxon>
        <taxon>Pseudomonadati</taxon>
        <taxon>Pseudomonadota</taxon>
        <taxon>Gammaproteobacteria</taxon>
        <taxon>Chromatiales</taxon>
        <taxon>Ectothiorhodospiraceae</taxon>
        <taxon>Ectothiorhodosinus</taxon>
    </lineage>
</organism>
<keyword evidence="6" id="KW-0067">ATP-binding</keyword>
<proteinExistence type="inferred from homology"/>
<dbReference type="GO" id="GO:0015995">
    <property type="term" value="P:chlorophyll biosynthetic process"/>
    <property type="evidence" value="ECO:0007669"/>
    <property type="project" value="UniProtKB-KW"/>
</dbReference>
<keyword evidence="5" id="KW-0547">Nucleotide-binding</keyword>
<evidence type="ECO:0000259" key="11">
    <source>
        <dbReference type="Pfam" id="PF11965"/>
    </source>
</evidence>
<dbReference type="Pfam" id="PF11965">
    <property type="entry name" value="DUF3479"/>
    <property type="match status" value="1"/>
</dbReference>
<evidence type="ECO:0000259" key="10">
    <source>
        <dbReference type="Pfam" id="PF02514"/>
    </source>
</evidence>
<dbReference type="GO" id="GO:0016851">
    <property type="term" value="F:magnesium chelatase activity"/>
    <property type="evidence" value="ECO:0007669"/>
    <property type="project" value="UniProtKB-EC"/>
</dbReference>
<evidence type="ECO:0000256" key="4">
    <source>
        <dbReference type="ARBA" id="ARBA00022598"/>
    </source>
</evidence>
<keyword evidence="13" id="KW-1185">Reference proteome</keyword>
<dbReference type="GO" id="GO:0005524">
    <property type="term" value="F:ATP binding"/>
    <property type="evidence" value="ECO:0007669"/>
    <property type="project" value="UniProtKB-KW"/>
</dbReference>
<name>A0A1R3VM35_9GAMM</name>
<dbReference type="Pfam" id="PF02514">
    <property type="entry name" value="CobN-Mg_chel"/>
    <property type="match status" value="1"/>
</dbReference>
<reference evidence="12 13" key="1">
    <citation type="submission" date="2017-01" db="EMBL/GenBank/DDBJ databases">
        <authorList>
            <person name="Mah S.A."/>
            <person name="Swanson W.J."/>
            <person name="Moy G.W."/>
            <person name="Vacquier V.D."/>
        </authorList>
    </citation>
    <scope>NUCLEOTIDE SEQUENCE [LARGE SCALE GENOMIC DNA]</scope>
    <source>
        <strain evidence="12 13">M9</strain>
    </source>
</reference>
<dbReference type="STRING" id="233100.SAMN05216526_0098"/>
<dbReference type="NCBIfam" id="NF009942">
    <property type="entry name" value="PRK13405.1"/>
    <property type="match status" value="1"/>
</dbReference>
<sequence length="1263" mass="139125">MAAQSKKIIASTPMRVTIVTLDTHLASAAERARGLLQQQLPGLELSVHAASEWSDNEELLEACKADIAQADIIVGTMLFLEEQYQKIQADLEARRDNCDALVCAMSAADITRLTRMGGFDMAKPSSGPMALLKRLRGKKDPKTGGTPGAQQMKMLRRLPQLLKFIPGTAQDVRAYFLVLQYWLGGSEENIANMIRFLVDRYADGPRRSLRGKVPHDLPAEYPEVGVYHPRMKNRLSSQIEDLPVLGSKKTGRVGVLLLRSYVLAGNAGHYDPVINKLEEEGLEVVPAFASGLDARPAIEEFFFKDGVPQVDAVISLTGFSLVGGPAYNDAKAAEEILAKLDVPYVAAHPVEFQTLDQWGNSERGLLPVESTIMVAIPELDGCVVPMVYGGRPGPAGSICSGCHMHCKFDGENSTQDMFTCHERVNMLAARVRRMVEMRRAERAERRVALVLFNYPPNAGNTGTAAYLGVFESLFNTLKSLNAAGYQVEVPESVDALRESIIDGNREQYGADANVHTLISADDHVRREPWLKEIEGQWGPAPGKALSNGSSIYVQGRQYGNALILVQPSFGYEGDPMRLLFEHGFAPTHAFSAFYRYIREDFKAHAVLHFGTHGALEFMPGKQSGMSGSCWPDRLIGDLPNLYLYASNNPSEGAIAKRRAGATLISYLTPPVSHAGLYKGLLELKSSVDRWRSLEPAQDHERPSLAELIQSQAAEVELAQAEPLWDLESGEAENHIKKLAEEILELEYTLIPYGLHVVGEALSEPERQEMLMAIAEAGHDTRLDPKVAEVLAQTGSASAALKVAEGQCDDAFKEMLSALETANRYMSEDAEIDGILRALDGRYIHPAPGGDVMRQPEVLPTGRNLHGFDPFRIPSAFAVKDGLLQADRLLAKHQECGEPLPESVAMVLWGSDNLKSEGSQIAQALALVGAEPRFDNYGRLAGAKLIPLEQLGRPRIDVLLTLSGIFRDLMPLQIKLLAEATYLAAAAEDEPPEQNFVRKHALEYMETHGCDLETASLRVYGNADGAYGANVNNLVENGRWDDEEELANTYTQRKGFAYGRTGRPMKQDKLLKSMLADVQLTYQNLDSVELGVTTIDNYFDTLGGISRAVKQARGGQETPVYIGDQTKGAGTVRTLTEQVSLETRTRMLNPKWYEGQLKHGYEGVRQIEVHITNTMGWSATTGQVQPWVYQQLSETFLLDPEMRDRLAKLNPTASAKMANRLIEASERNYWEPDEATLEALRRAGEELEDRLEGIYEPPATAQVG</sequence>
<evidence type="ECO:0000313" key="13">
    <source>
        <dbReference type="Proteomes" id="UP000223759"/>
    </source>
</evidence>
<dbReference type="EC" id="6.6.1.1" evidence="2"/>
<dbReference type="InterPro" id="IPR003672">
    <property type="entry name" value="CobN/Mg_chltase"/>
</dbReference>
<feature type="domain" description="Magnesium chelatase subunit H N-terminal" evidence="11">
    <location>
        <begin position="15"/>
        <end position="176"/>
    </location>
</feature>
<keyword evidence="7" id="KW-0149">Chlorophyll biosynthesis</keyword>
<dbReference type="PANTHER" id="PTHR44119">
    <property type="entry name" value="MAGNESIUM-CHELATASE SUBUNIT CHLH, CHLOROPLASTIC"/>
    <property type="match status" value="1"/>
</dbReference>
<dbReference type="InterPro" id="IPR022571">
    <property type="entry name" value="Mg_chelatase_H_N"/>
</dbReference>
<accession>A0A1R3VM35</accession>
<protein>
    <recommendedName>
        <fullName evidence="2">magnesium chelatase</fullName>
        <ecNumber evidence="2">6.6.1.1</ecNumber>
    </recommendedName>
</protein>
<evidence type="ECO:0000256" key="6">
    <source>
        <dbReference type="ARBA" id="ARBA00022840"/>
    </source>
</evidence>